<feature type="transmembrane region" description="Helical" evidence="1">
    <location>
        <begin position="201"/>
        <end position="223"/>
    </location>
</feature>
<proteinExistence type="predicted"/>
<evidence type="ECO:0000313" key="4">
    <source>
        <dbReference type="Proteomes" id="UP000297245"/>
    </source>
</evidence>
<keyword evidence="1" id="KW-1133">Transmembrane helix</keyword>
<dbReference type="Proteomes" id="UP000297245">
    <property type="component" value="Unassembled WGS sequence"/>
</dbReference>
<feature type="transmembrane region" description="Helical" evidence="1">
    <location>
        <begin position="159"/>
        <end position="180"/>
    </location>
</feature>
<dbReference type="Pfam" id="PF20151">
    <property type="entry name" value="DUF6533"/>
    <property type="match status" value="1"/>
</dbReference>
<gene>
    <name evidence="3" type="ORF">K435DRAFT_804988</name>
</gene>
<dbReference type="AlphaFoldDB" id="A0A4S8LD90"/>
<feature type="transmembrane region" description="Helical" evidence="1">
    <location>
        <begin position="130"/>
        <end position="153"/>
    </location>
</feature>
<evidence type="ECO:0000256" key="1">
    <source>
        <dbReference type="SAM" id="Phobius"/>
    </source>
</evidence>
<keyword evidence="4" id="KW-1185">Reference proteome</keyword>
<name>A0A4S8LD90_DENBC</name>
<dbReference type="OrthoDB" id="3251775at2759"/>
<accession>A0A4S8LD90</accession>
<keyword evidence="1" id="KW-0812">Transmembrane</keyword>
<evidence type="ECO:0000313" key="3">
    <source>
        <dbReference type="EMBL" id="THU86603.1"/>
    </source>
</evidence>
<feature type="transmembrane region" description="Helical" evidence="1">
    <location>
        <begin position="89"/>
        <end position="109"/>
    </location>
</feature>
<sequence>MDLGNDIVNIRYLSIAGLSLMVFDHLITVDQEVIHIWLPQKQRKNGTVINLDIVNDGPQPQNELSRKDYHNMGRRILIQSRKYFNLHKLAYVMNRYLVEAIAAYLLFVFSGQQKIRLSEQQLSSRPSHNTLNLAQANTIFVPPPINMCGFLVLPKTLPYTYMSLLIFDVFLISVTIYNALEIPYRRRTDVIIKLRRDGIRFFVILVCLKVLGLLLALYGSHWMGIGLNHCSENTFTSGRGEINLRLPARGYLIMKDPGVARFDLWYLEPYSDRNGGRLIYAGDDILLNVAQYLYHTD</sequence>
<evidence type="ECO:0000259" key="2">
    <source>
        <dbReference type="Pfam" id="PF20151"/>
    </source>
</evidence>
<dbReference type="EMBL" id="ML179490">
    <property type="protein sequence ID" value="THU86603.1"/>
    <property type="molecule type" value="Genomic_DNA"/>
</dbReference>
<protein>
    <recommendedName>
        <fullName evidence="2">DUF6533 domain-containing protein</fullName>
    </recommendedName>
</protein>
<feature type="domain" description="DUF6533" evidence="2">
    <location>
        <begin position="12"/>
        <end position="47"/>
    </location>
</feature>
<keyword evidence="1" id="KW-0472">Membrane</keyword>
<organism evidence="3 4">
    <name type="scientific">Dendrothele bispora (strain CBS 962.96)</name>
    <dbReference type="NCBI Taxonomy" id="1314807"/>
    <lineage>
        <taxon>Eukaryota</taxon>
        <taxon>Fungi</taxon>
        <taxon>Dikarya</taxon>
        <taxon>Basidiomycota</taxon>
        <taxon>Agaricomycotina</taxon>
        <taxon>Agaricomycetes</taxon>
        <taxon>Agaricomycetidae</taxon>
        <taxon>Agaricales</taxon>
        <taxon>Agaricales incertae sedis</taxon>
        <taxon>Dendrothele</taxon>
    </lineage>
</organism>
<dbReference type="InterPro" id="IPR045340">
    <property type="entry name" value="DUF6533"/>
</dbReference>
<reference evidence="3 4" key="1">
    <citation type="journal article" date="2019" name="Nat. Ecol. Evol.">
        <title>Megaphylogeny resolves global patterns of mushroom evolution.</title>
        <authorList>
            <person name="Varga T."/>
            <person name="Krizsan K."/>
            <person name="Foldi C."/>
            <person name="Dima B."/>
            <person name="Sanchez-Garcia M."/>
            <person name="Sanchez-Ramirez S."/>
            <person name="Szollosi G.J."/>
            <person name="Szarkandi J.G."/>
            <person name="Papp V."/>
            <person name="Albert L."/>
            <person name="Andreopoulos W."/>
            <person name="Angelini C."/>
            <person name="Antonin V."/>
            <person name="Barry K.W."/>
            <person name="Bougher N.L."/>
            <person name="Buchanan P."/>
            <person name="Buyck B."/>
            <person name="Bense V."/>
            <person name="Catcheside P."/>
            <person name="Chovatia M."/>
            <person name="Cooper J."/>
            <person name="Damon W."/>
            <person name="Desjardin D."/>
            <person name="Finy P."/>
            <person name="Geml J."/>
            <person name="Haridas S."/>
            <person name="Hughes K."/>
            <person name="Justo A."/>
            <person name="Karasinski D."/>
            <person name="Kautmanova I."/>
            <person name="Kiss B."/>
            <person name="Kocsube S."/>
            <person name="Kotiranta H."/>
            <person name="LaButti K.M."/>
            <person name="Lechner B.E."/>
            <person name="Liimatainen K."/>
            <person name="Lipzen A."/>
            <person name="Lukacs Z."/>
            <person name="Mihaltcheva S."/>
            <person name="Morgado L.N."/>
            <person name="Niskanen T."/>
            <person name="Noordeloos M.E."/>
            <person name="Ohm R.A."/>
            <person name="Ortiz-Santana B."/>
            <person name="Ovrebo C."/>
            <person name="Racz N."/>
            <person name="Riley R."/>
            <person name="Savchenko A."/>
            <person name="Shiryaev A."/>
            <person name="Soop K."/>
            <person name="Spirin V."/>
            <person name="Szebenyi C."/>
            <person name="Tomsovsky M."/>
            <person name="Tulloss R.E."/>
            <person name="Uehling J."/>
            <person name="Grigoriev I.V."/>
            <person name="Vagvolgyi C."/>
            <person name="Papp T."/>
            <person name="Martin F.M."/>
            <person name="Miettinen O."/>
            <person name="Hibbett D.S."/>
            <person name="Nagy L.G."/>
        </authorList>
    </citation>
    <scope>NUCLEOTIDE SEQUENCE [LARGE SCALE GENOMIC DNA]</scope>
    <source>
        <strain evidence="3 4">CBS 962.96</strain>
    </source>
</reference>